<evidence type="ECO:0000313" key="1">
    <source>
        <dbReference type="EMBL" id="KAL2788754.1"/>
    </source>
</evidence>
<proteinExistence type="predicted"/>
<accession>A0ABR4FZQ9</accession>
<dbReference type="Proteomes" id="UP001610563">
    <property type="component" value="Unassembled WGS sequence"/>
</dbReference>
<sequence length="160" mass="18701">MADVLPRNLKSAVLTDETLTWRQGVYDYFLEPWEHNLEALVKLLGKYVLNRERCAPQLHSVKLDFTAAYGSDGSVPEALERKPRRFTEASQVTLKILYVQAYPLEHYTRLYPIALTIYNRQTPEVNPMIWCGGPMTRVPLYLCPRGWSKEVYAYRFPMKR</sequence>
<keyword evidence="2" id="KW-1185">Reference proteome</keyword>
<dbReference type="EMBL" id="JBFTWV010000074">
    <property type="protein sequence ID" value="KAL2788754.1"/>
    <property type="molecule type" value="Genomic_DNA"/>
</dbReference>
<comment type="caution">
    <text evidence="1">The sequence shown here is derived from an EMBL/GenBank/DDBJ whole genome shotgun (WGS) entry which is preliminary data.</text>
</comment>
<protein>
    <submittedName>
        <fullName evidence="1">Uncharacterized protein</fullName>
    </submittedName>
</protein>
<evidence type="ECO:0000313" key="2">
    <source>
        <dbReference type="Proteomes" id="UP001610563"/>
    </source>
</evidence>
<gene>
    <name evidence="1" type="ORF">BJX66DRAFT_339919</name>
</gene>
<reference evidence="1 2" key="1">
    <citation type="submission" date="2024-07" db="EMBL/GenBank/DDBJ databases">
        <title>Section-level genome sequencing and comparative genomics of Aspergillus sections Usti and Cavernicolus.</title>
        <authorList>
            <consortium name="Lawrence Berkeley National Laboratory"/>
            <person name="Nybo J.L."/>
            <person name="Vesth T.C."/>
            <person name="Theobald S."/>
            <person name="Frisvad J.C."/>
            <person name="Larsen T.O."/>
            <person name="Kjaerboelling I."/>
            <person name="Rothschild-Mancinelli K."/>
            <person name="Lyhne E.K."/>
            <person name="Kogle M.E."/>
            <person name="Barry K."/>
            <person name="Clum A."/>
            <person name="Na H."/>
            <person name="Ledsgaard L."/>
            <person name="Lin J."/>
            <person name="Lipzen A."/>
            <person name="Kuo A."/>
            <person name="Riley R."/>
            <person name="Mondo S."/>
            <person name="Labutti K."/>
            <person name="Haridas S."/>
            <person name="Pangalinan J."/>
            <person name="Salamov A.A."/>
            <person name="Simmons B.A."/>
            <person name="Magnuson J.K."/>
            <person name="Chen J."/>
            <person name="Drula E."/>
            <person name="Henrissat B."/>
            <person name="Wiebenga A."/>
            <person name="Lubbers R.J."/>
            <person name="Gomes A.C."/>
            <person name="Makela M.R."/>
            <person name="Stajich J."/>
            <person name="Grigoriev I.V."/>
            <person name="Mortensen U.H."/>
            <person name="De Vries R.P."/>
            <person name="Baker S.E."/>
            <person name="Andersen M.R."/>
        </authorList>
    </citation>
    <scope>NUCLEOTIDE SEQUENCE [LARGE SCALE GENOMIC DNA]</scope>
    <source>
        <strain evidence="1 2">CBS 209.92</strain>
    </source>
</reference>
<name>A0ABR4FZQ9_9EURO</name>
<organism evidence="1 2">
    <name type="scientific">Aspergillus keveii</name>
    <dbReference type="NCBI Taxonomy" id="714993"/>
    <lineage>
        <taxon>Eukaryota</taxon>
        <taxon>Fungi</taxon>
        <taxon>Dikarya</taxon>
        <taxon>Ascomycota</taxon>
        <taxon>Pezizomycotina</taxon>
        <taxon>Eurotiomycetes</taxon>
        <taxon>Eurotiomycetidae</taxon>
        <taxon>Eurotiales</taxon>
        <taxon>Aspergillaceae</taxon>
        <taxon>Aspergillus</taxon>
        <taxon>Aspergillus subgen. Nidulantes</taxon>
    </lineage>
</organism>